<dbReference type="EMBL" id="JBBHJZ010000005">
    <property type="protein sequence ID" value="MEJ5979093.1"/>
    <property type="molecule type" value="Genomic_DNA"/>
</dbReference>
<evidence type="ECO:0000256" key="1">
    <source>
        <dbReference type="SAM" id="MobiDB-lite"/>
    </source>
</evidence>
<name>A0ABU8S162_9SPHN</name>
<proteinExistence type="predicted"/>
<comment type="caution">
    <text evidence="2">The sequence shown here is derived from an EMBL/GenBank/DDBJ whole genome shotgun (WGS) entry which is preliminary data.</text>
</comment>
<dbReference type="RefSeq" id="WP_339589030.1">
    <property type="nucleotide sequence ID" value="NZ_JBBHJZ010000005.1"/>
</dbReference>
<sequence>MAKSQKRSNREVRKPKAEKTKPLPGLANTSASPVHNLMQKPKDKR</sequence>
<protein>
    <submittedName>
        <fullName evidence="2">Uncharacterized protein</fullName>
    </submittedName>
</protein>
<evidence type="ECO:0000313" key="2">
    <source>
        <dbReference type="EMBL" id="MEJ5979093.1"/>
    </source>
</evidence>
<accession>A0ABU8S162</accession>
<feature type="region of interest" description="Disordered" evidence="1">
    <location>
        <begin position="1"/>
        <end position="45"/>
    </location>
</feature>
<evidence type="ECO:0000313" key="3">
    <source>
        <dbReference type="Proteomes" id="UP001361239"/>
    </source>
</evidence>
<keyword evidence="3" id="KW-1185">Reference proteome</keyword>
<feature type="compositionally biased region" description="Basic and acidic residues" evidence="1">
    <location>
        <begin position="8"/>
        <end position="21"/>
    </location>
</feature>
<reference evidence="2 3" key="1">
    <citation type="submission" date="2024-03" db="EMBL/GenBank/DDBJ databases">
        <authorList>
            <person name="Jo J.-H."/>
        </authorList>
    </citation>
    <scope>NUCLEOTIDE SEQUENCE [LARGE SCALE GENOMIC DNA]</scope>
    <source>
        <strain evidence="2 3">PS1R-30</strain>
    </source>
</reference>
<gene>
    <name evidence="2" type="ORF">WG901_20745</name>
</gene>
<organism evidence="2 3">
    <name type="scientific">Novosphingobium anseongense</name>
    <dbReference type="NCBI Taxonomy" id="3133436"/>
    <lineage>
        <taxon>Bacteria</taxon>
        <taxon>Pseudomonadati</taxon>
        <taxon>Pseudomonadota</taxon>
        <taxon>Alphaproteobacteria</taxon>
        <taxon>Sphingomonadales</taxon>
        <taxon>Sphingomonadaceae</taxon>
        <taxon>Novosphingobium</taxon>
    </lineage>
</organism>
<dbReference type="Proteomes" id="UP001361239">
    <property type="component" value="Unassembled WGS sequence"/>
</dbReference>